<keyword evidence="1" id="KW-0472">Membrane</keyword>
<keyword evidence="1" id="KW-1133">Transmembrane helix</keyword>
<accession>C9L7N3</accession>
<organism evidence="2 3">
    <name type="scientific">Blautia hansenii DSM 20583</name>
    <dbReference type="NCBI Taxonomy" id="537007"/>
    <lineage>
        <taxon>Bacteria</taxon>
        <taxon>Bacillati</taxon>
        <taxon>Bacillota</taxon>
        <taxon>Clostridia</taxon>
        <taxon>Lachnospirales</taxon>
        <taxon>Lachnospiraceae</taxon>
        <taxon>Blautia</taxon>
    </lineage>
</organism>
<gene>
    <name evidence="2" type="ORF">BLAHAN_05404</name>
</gene>
<evidence type="ECO:0000313" key="3">
    <source>
        <dbReference type="Proteomes" id="UP000003755"/>
    </source>
</evidence>
<keyword evidence="3" id="KW-1185">Reference proteome</keyword>
<keyword evidence="1" id="KW-0812">Transmembrane</keyword>
<comment type="caution">
    <text evidence="2">The sequence shown here is derived from an EMBL/GenBank/DDBJ whole genome shotgun (WGS) entry which is preliminary data.</text>
</comment>
<reference evidence="2" key="1">
    <citation type="submission" date="2009-09" db="EMBL/GenBank/DDBJ databases">
        <authorList>
            <person name="Weinstock G."/>
            <person name="Sodergren E."/>
            <person name="Clifton S."/>
            <person name="Fulton L."/>
            <person name="Fulton B."/>
            <person name="Courtney L."/>
            <person name="Fronick C."/>
            <person name="Harrison M."/>
            <person name="Strong C."/>
            <person name="Farmer C."/>
            <person name="Delahaunty K."/>
            <person name="Markovic C."/>
            <person name="Hall O."/>
            <person name="Minx P."/>
            <person name="Tomlinson C."/>
            <person name="Mitreva M."/>
            <person name="Nelson J."/>
            <person name="Hou S."/>
            <person name="Wollam A."/>
            <person name="Pepin K.H."/>
            <person name="Johnson M."/>
            <person name="Bhonagiri V."/>
            <person name="Nash W.E."/>
            <person name="Warren W."/>
            <person name="Chinwalla A."/>
            <person name="Mardis E.R."/>
            <person name="Wilson R.K."/>
        </authorList>
    </citation>
    <scope>NUCLEOTIDE SEQUENCE [LARGE SCALE GENOMIC DNA]</scope>
    <source>
        <strain evidence="2">DSM 20583</strain>
    </source>
</reference>
<evidence type="ECO:0000313" key="2">
    <source>
        <dbReference type="EMBL" id="EEX21779.1"/>
    </source>
</evidence>
<sequence length="49" mass="5668">MFKVVIISPFCHLYGVTCQLFIIIVTVLLALENSRFFNCFPALKGLYRQ</sequence>
<feature type="transmembrane region" description="Helical" evidence="1">
    <location>
        <begin position="12"/>
        <end position="31"/>
    </location>
</feature>
<dbReference type="Proteomes" id="UP000003755">
    <property type="component" value="Unassembled WGS sequence"/>
</dbReference>
<dbReference type="HOGENOM" id="CLU_3132858_0_0_9"/>
<name>C9L7N3_BLAHA</name>
<evidence type="ECO:0000256" key="1">
    <source>
        <dbReference type="SAM" id="Phobius"/>
    </source>
</evidence>
<dbReference type="EMBL" id="ABYU02000016">
    <property type="protein sequence ID" value="EEX21779.1"/>
    <property type="molecule type" value="Genomic_DNA"/>
</dbReference>
<protein>
    <submittedName>
        <fullName evidence="2">Uncharacterized protein</fullName>
    </submittedName>
</protein>
<dbReference type="AlphaFoldDB" id="C9L7N3"/>
<proteinExistence type="predicted"/>